<dbReference type="GO" id="GO:0016757">
    <property type="term" value="F:glycosyltransferase activity"/>
    <property type="evidence" value="ECO:0007669"/>
    <property type="project" value="InterPro"/>
</dbReference>
<evidence type="ECO:0000256" key="1">
    <source>
        <dbReference type="ARBA" id="ARBA00022679"/>
    </source>
</evidence>
<sequence length="388" mass="45431">MRNLHISLNEFTNASRVLKQTKSLVDSGIVDKLYIAALYKEGLDSEFNYDNKRELKRFSLRSRSLNKSLFMQVIKYIEFCFSIYNYYKDKNIKMINIHSLSMLPFGLFLKYCFQAILIYDTHELEVERNGLKGVRKKISRFFESKLIKHVDMTIVVSESIADWYQKEYDIKRPPVVLNAPNKREMKKNNHFREQLDIREDQIILIYQGGLFYGRGIHLILDAFRDRKDDKVVVVFMGYGELEKDITDLAKNYNNIFFFPAVSPQVVLEYTSSADLGISLIENTCLSYYYCMPNKLFEYSMAGLPVLVSNMKDMSELVVKNNMGVVISDFSSKGINQAVDDFLTRDLVSMKKNAYDVACENSWEVQEQKMIFSYRKLLENHDIFDLKNK</sequence>
<dbReference type="KEGG" id="achi:CDG60_01100"/>
<protein>
    <submittedName>
        <fullName evidence="3">Glycosyltransferase</fullName>
    </submittedName>
</protein>
<proteinExistence type="predicted"/>
<keyword evidence="1 3" id="KW-0808">Transferase</keyword>
<dbReference type="PANTHER" id="PTHR46401:SF2">
    <property type="entry name" value="GLYCOSYLTRANSFERASE WBBK-RELATED"/>
    <property type="match status" value="1"/>
</dbReference>
<dbReference type="GO" id="GO:0009103">
    <property type="term" value="P:lipopolysaccharide biosynthetic process"/>
    <property type="evidence" value="ECO:0007669"/>
    <property type="project" value="TreeGrafter"/>
</dbReference>
<dbReference type="Proteomes" id="UP000263753">
    <property type="component" value="Chromosome"/>
</dbReference>
<accession>A0A3B7LTH9</accession>
<name>A0A3B7LTH9_9GAMM</name>
<evidence type="ECO:0000313" key="4">
    <source>
        <dbReference type="Proteomes" id="UP000263753"/>
    </source>
</evidence>
<dbReference type="SUPFAM" id="SSF53756">
    <property type="entry name" value="UDP-Glycosyltransferase/glycogen phosphorylase"/>
    <property type="match status" value="1"/>
</dbReference>
<dbReference type="InterPro" id="IPR001296">
    <property type="entry name" value="Glyco_trans_1"/>
</dbReference>
<dbReference type="EMBL" id="CP032134">
    <property type="protein sequence ID" value="AXY55324.1"/>
    <property type="molecule type" value="Genomic_DNA"/>
</dbReference>
<dbReference type="AlphaFoldDB" id="A0A3B7LTH9"/>
<organism evidence="3 4">
    <name type="scientific">Acinetobacter chinensis</name>
    <dbReference type="NCBI Taxonomy" id="2004650"/>
    <lineage>
        <taxon>Bacteria</taxon>
        <taxon>Pseudomonadati</taxon>
        <taxon>Pseudomonadota</taxon>
        <taxon>Gammaproteobacteria</taxon>
        <taxon>Moraxellales</taxon>
        <taxon>Moraxellaceae</taxon>
        <taxon>Acinetobacter</taxon>
    </lineage>
</organism>
<gene>
    <name evidence="3" type="ORF">CDG60_01100</name>
</gene>
<evidence type="ECO:0000259" key="2">
    <source>
        <dbReference type="Pfam" id="PF00534"/>
    </source>
</evidence>
<dbReference type="Gene3D" id="3.40.50.2000">
    <property type="entry name" value="Glycogen Phosphorylase B"/>
    <property type="match status" value="2"/>
</dbReference>
<reference evidence="4" key="1">
    <citation type="submission" date="2018-09" db="EMBL/GenBank/DDBJ databases">
        <title>The complete genome of Acinetobacter sp. strain WCHAc010005.</title>
        <authorList>
            <person name="Hu Y."/>
            <person name="Long H."/>
            <person name="Feng Y."/>
            <person name="Zong Z."/>
        </authorList>
    </citation>
    <scope>NUCLEOTIDE SEQUENCE [LARGE SCALE GENOMIC DNA]</scope>
    <source>
        <strain evidence="4">WCHAc010005</strain>
    </source>
</reference>
<evidence type="ECO:0000313" key="3">
    <source>
        <dbReference type="EMBL" id="AXY55324.1"/>
    </source>
</evidence>
<feature type="domain" description="Glycosyl transferase family 1" evidence="2">
    <location>
        <begin position="190"/>
        <end position="353"/>
    </location>
</feature>
<dbReference type="PANTHER" id="PTHR46401">
    <property type="entry name" value="GLYCOSYLTRANSFERASE WBBK-RELATED"/>
    <property type="match status" value="1"/>
</dbReference>
<dbReference type="Pfam" id="PF00534">
    <property type="entry name" value="Glycos_transf_1"/>
    <property type="match status" value="1"/>
</dbReference>
<dbReference type="RefSeq" id="WP_087512941.1">
    <property type="nucleotide sequence ID" value="NZ_CP032134.1"/>
</dbReference>